<reference evidence="2 3" key="1">
    <citation type="journal article" date="2014" name="Science">
        <title>Plant genetics. Early allopolyploid evolution in the post-Neolithic Brassica napus oilseed genome.</title>
        <authorList>
            <person name="Chalhoub B."/>
            <person name="Denoeud F."/>
            <person name="Liu S."/>
            <person name="Parkin I.A."/>
            <person name="Tang H."/>
            <person name="Wang X."/>
            <person name="Chiquet J."/>
            <person name="Belcram H."/>
            <person name="Tong C."/>
            <person name="Samans B."/>
            <person name="Correa M."/>
            <person name="Da Silva C."/>
            <person name="Just J."/>
            <person name="Falentin C."/>
            <person name="Koh C.S."/>
            <person name="Le Clainche I."/>
            <person name="Bernard M."/>
            <person name="Bento P."/>
            <person name="Noel B."/>
            <person name="Labadie K."/>
            <person name="Alberti A."/>
            <person name="Charles M."/>
            <person name="Arnaud D."/>
            <person name="Guo H."/>
            <person name="Daviaud C."/>
            <person name="Alamery S."/>
            <person name="Jabbari K."/>
            <person name="Zhao M."/>
            <person name="Edger P.P."/>
            <person name="Chelaifa H."/>
            <person name="Tack D."/>
            <person name="Lassalle G."/>
            <person name="Mestiri I."/>
            <person name="Schnel N."/>
            <person name="Le Paslier M.C."/>
            <person name="Fan G."/>
            <person name="Renault V."/>
            <person name="Bayer P.E."/>
            <person name="Golicz A.A."/>
            <person name="Manoli S."/>
            <person name="Lee T.H."/>
            <person name="Thi V.H."/>
            <person name="Chalabi S."/>
            <person name="Hu Q."/>
            <person name="Fan C."/>
            <person name="Tollenaere R."/>
            <person name="Lu Y."/>
            <person name="Battail C."/>
            <person name="Shen J."/>
            <person name="Sidebottom C.H."/>
            <person name="Wang X."/>
            <person name="Canaguier A."/>
            <person name="Chauveau A."/>
            <person name="Berard A."/>
            <person name="Deniot G."/>
            <person name="Guan M."/>
            <person name="Liu Z."/>
            <person name="Sun F."/>
            <person name="Lim Y.P."/>
            <person name="Lyons E."/>
            <person name="Town C.D."/>
            <person name="Bancroft I."/>
            <person name="Wang X."/>
            <person name="Meng J."/>
            <person name="Ma J."/>
            <person name="Pires J.C."/>
            <person name="King G.J."/>
            <person name="Brunel D."/>
            <person name="Delourme R."/>
            <person name="Renard M."/>
            <person name="Aury J.M."/>
            <person name="Adams K.L."/>
            <person name="Batley J."/>
            <person name="Snowdon R.J."/>
            <person name="Tost J."/>
            <person name="Edwards D."/>
            <person name="Zhou Y."/>
            <person name="Hua W."/>
            <person name="Sharpe A.G."/>
            <person name="Paterson A.H."/>
            <person name="Guan C."/>
            <person name="Wincker P."/>
        </authorList>
    </citation>
    <scope>NUCLEOTIDE SEQUENCE [LARGE SCALE GENOMIC DNA]</scope>
    <source>
        <strain evidence="3">cv. Darmor-bzh</strain>
    </source>
</reference>
<dbReference type="Pfam" id="PF13966">
    <property type="entry name" value="zf-RVT"/>
    <property type="match status" value="1"/>
</dbReference>
<organism evidence="2 3">
    <name type="scientific">Brassica napus</name>
    <name type="common">Rape</name>
    <dbReference type="NCBI Taxonomy" id="3708"/>
    <lineage>
        <taxon>Eukaryota</taxon>
        <taxon>Viridiplantae</taxon>
        <taxon>Streptophyta</taxon>
        <taxon>Embryophyta</taxon>
        <taxon>Tracheophyta</taxon>
        <taxon>Spermatophyta</taxon>
        <taxon>Magnoliopsida</taxon>
        <taxon>eudicotyledons</taxon>
        <taxon>Gunneridae</taxon>
        <taxon>Pentapetalae</taxon>
        <taxon>rosids</taxon>
        <taxon>malvids</taxon>
        <taxon>Brassicales</taxon>
        <taxon>Brassicaceae</taxon>
        <taxon>Brassiceae</taxon>
        <taxon>Brassica</taxon>
    </lineage>
</organism>
<keyword evidence="3" id="KW-1185">Reference proteome</keyword>
<name>A0A078HQ30_BRANA</name>
<evidence type="ECO:0000313" key="3">
    <source>
        <dbReference type="Proteomes" id="UP000028999"/>
    </source>
</evidence>
<gene>
    <name evidence="2" type="primary">BnaC03g60840D</name>
    <name evidence="2" type="ORF">GSBRNA2T00067970001</name>
</gene>
<dbReference type="Proteomes" id="UP000028999">
    <property type="component" value="Unassembled WGS sequence"/>
</dbReference>
<dbReference type="EMBL" id="LK032448">
    <property type="protein sequence ID" value="CDY39474.1"/>
    <property type="molecule type" value="Genomic_DNA"/>
</dbReference>
<dbReference type="InterPro" id="IPR026960">
    <property type="entry name" value="RVT-Znf"/>
</dbReference>
<proteinExistence type="predicted"/>
<sequence length="179" mass="20701">MRSPRSDVQVEIHAHLTTITLNTDEDRYEWCPNGSSSPLPHLAIRILSWGLQTTPNCILCNLADETRDHLFFDCDFSSMIWKTLARKARCSPINTWPQLLQYMQQRSCPKPERILSLLAWQAAIYYTWTERNNRLHRQCSRSSNSIIISASTLIKNKISSFRDSNPTLASSIFQLWVSN</sequence>
<dbReference type="AlphaFoldDB" id="A0A078HQ30"/>
<feature type="domain" description="Reverse transcriptase zinc-binding" evidence="1">
    <location>
        <begin position="45"/>
        <end position="81"/>
    </location>
</feature>
<evidence type="ECO:0000313" key="2">
    <source>
        <dbReference type="EMBL" id="CDY39474.1"/>
    </source>
</evidence>
<protein>
    <submittedName>
        <fullName evidence="2">BnaC03g60840D protein</fullName>
    </submittedName>
</protein>
<dbReference type="Gramene" id="CDY39474">
    <property type="protein sequence ID" value="CDY39474"/>
    <property type="gene ID" value="GSBRNA2T00067970001"/>
</dbReference>
<dbReference type="PaxDb" id="3708-A0A078HQ30"/>
<evidence type="ECO:0000259" key="1">
    <source>
        <dbReference type="Pfam" id="PF13966"/>
    </source>
</evidence>
<accession>A0A078HQ30</accession>
<dbReference type="OMA" id="TWTERNN"/>